<dbReference type="EMBL" id="UWVH01000001">
    <property type="protein sequence ID" value="VCV72210.1"/>
    <property type="molecule type" value="Genomic_DNA"/>
</dbReference>
<organism evidence="1 2">
    <name type="scientific">Klebsiella pneumoniae</name>
    <dbReference type="NCBI Taxonomy" id="573"/>
    <lineage>
        <taxon>Bacteria</taxon>
        <taxon>Pseudomonadati</taxon>
        <taxon>Pseudomonadota</taxon>
        <taxon>Gammaproteobacteria</taxon>
        <taxon>Enterobacterales</taxon>
        <taxon>Enterobacteriaceae</taxon>
        <taxon>Klebsiella/Raoultella group</taxon>
        <taxon>Klebsiella</taxon>
        <taxon>Klebsiella pneumoniae complex</taxon>
    </lineage>
</organism>
<dbReference type="Proteomes" id="UP000269921">
    <property type="component" value="Unassembled WGS sequence"/>
</dbReference>
<evidence type="ECO:0000313" key="1">
    <source>
        <dbReference type="EMBL" id="VCV72210.1"/>
    </source>
</evidence>
<dbReference type="AlphaFoldDB" id="A0ABD7UCJ9"/>
<protein>
    <submittedName>
        <fullName evidence="1">Uncharacterized protein</fullName>
    </submittedName>
</protein>
<gene>
    <name evidence="1" type="ORF">BANRA_00012</name>
</gene>
<evidence type="ECO:0000313" key="2">
    <source>
        <dbReference type="Proteomes" id="UP000269921"/>
    </source>
</evidence>
<name>A0ABD7UCJ9_KLEPN</name>
<sequence length="161" mass="18534">MHRQPGQAAPRRDFGRDRHALLSRTKTFKVNIKALFLQLPHAAMRPLIGRGIEENFHRRVRENYRSHIATVGDKPRQFAEGALAAQRFANARKSRHFRGRVRDLLSANFATDIFPSSTTSGLPSVEIKRTSRWAAGHQRLFGLHVDMMMQRRQRQNAVDRA</sequence>
<accession>A0ABD7UCJ9</accession>
<proteinExistence type="predicted"/>
<reference evidence="1 2" key="1">
    <citation type="submission" date="2018-10" db="EMBL/GenBank/DDBJ databases">
        <authorList>
            <person name="Noll B N."/>
        </authorList>
    </citation>
    <scope>NUCLEOTIDE SEQUENCE [LARGE SCALE GENOMIC DNA]</scope>
    <source>
        <strain evidence="1">Kpneu006</strain>
    </source>
</reference>
<comment type="caution">
    <text evidence="1">The sequence shown here is derived from an EMBL/GenBank/DDBJ whole genome shotgun (WGS) entry which is preliminary data.</text>
</comment>